<keyword evidence="8" id="KW-1185">Reference proteome</keyword>
<accession>A0AAV5I0Z5</accession>
<dbReference type="Pfam" id="PF16661">
    <property type="entry name" value="Lactamase_B_6"/>
    <property type="match status" value="1"/>
</dbReference>
<proteinExistence type="inferred from homology"/>
<comment type="similarity">
    <text evidence="3">Belongs to the metallo-beta-lactamase superfamily. RNA-metabolizing metallo-beta-lactamase-like family. INTS9 subfamily.</text>
</comment>
<dbReference type="InterPro" id="IPR001279">
    <property type="entry name" value="Metallo-B-lactamas"/>
</dbReference>
<dbReference type="InterPro" id="IPR022712">
    <property type="entry name" value="Beta_Casp"/>
</dbReference>
<dbReference type="AlphaFoldDB" id="A0AAV5I0Z5"/>
<keyword evidence="5" id="KW-0539">Nucleus</keyword>
<gene>
    <name evidence="7" type="ORF">SLEP1_g5194</name>
</gene>
<evidence type="ECO:0000256" key="4">
    <source>
        <dbReference type="ARBA" id="ARBA00022490"/>
    </source>
</evidence>
<dbReference type="SUPFAM" id="SSF56281">
    <property type="entry name" value="Metallo-hydrolase/oxidoreductase"/>
    <property type="match status" value="1"/>
</dbReference>
<evidence type="ECO:0000256" key="3">
    <source>
        <dbReference type="ARBA" id="ARBA00006861"/>
    </source>
</evidence>
<dbReference type="Gene3D" id="3.60.15.10">
    <property type="entry name" value="Ribonuclease Z/Hydroxyacylglutathione hydrolase-like"/>
    <property type="match status" value="1"/>
</dbReference>
<comment type="caution">
    <text evidence="7">The sequence shown here is derived from an EMBL/GenBank/DDBJ whole genome shotgun (WGS) entry which is preliminary data.</text>
</comment>
<dbReference type="SMART" id="SM01027">
    <property type="entry name" value="Beta-Casp"/>
    <property type="match status" value="1"/>
</dbReference>
<keyword evidence="4" id="KW-0963">Cytoplasm</keyword>
<organism evidence="7 8">
    <name type="scientific">Rubroshorea leprosula</name>
    <dbReference type="NCBI Taxonomy" id="152421"/>
    <lineage>
        <taxon>Eukaryota</taxon>
        <taxon>Viridiplantae</taxon>
        <taxon>Streptophyta</taxon>
        <taxon>Embryophyta</taxon>
        <taxon>Tracheophyta</taxon>
        <taxon>Spermatophyta</taxon>
        <taxon>Magnoliopsida</taxon>
        <taxon>eudicotyledons</taxon>
        <taxon>Gunneridae</taxon>
        <taxon>Pentapetalae</taxon>
        <taxon>rosids</taxon>
        <taxon>malvids</taxon>
        <taxon>Malvales</taxon>
        <taxon>Dipterocarpaceae</taxon>
        <taxon>Rubroshorea</taxon>
    </lineage>
</organism>
<dbReference type="InterPro" id="IPR027074">
    <property type="entry name" value="Integrator_9su"/>
</dbReference>
<feature type="domain" description="Beta-Casp" evidence="6">
    <location>
        <begin position="360"/>
        <end position="486"/>
    </location>
</feature>
<dbReference type="Proteomes" id="UP001054252">
    <property type="component" value="Unassembled WGS sequence"/>
</dbReference>
<comment type="subcellular location">
    <subcellularLocation>
        <location evidence="2">Cytoplasm</location>
    </subcellularLocation>
    <subcellularLocation>
        <location evidence="1">Nucleus</location>
    </subcellularLocation>
</comment>
<name>A0AAV5I0Z5_9ROSI</name>
<evidence type="ECO:0000259" key="6">
    <source>
        <dbReference type="SMART" id="SM01027"/>
    </source>
</evidence>
<dbReference type="Pfam" id="PF10996">
    <property type="entry name" value="Beta-Casp"/>
    <property type="match status" value="1"/>
</dbReference>
<protein>
    <recommendedName>
        <fullName evidence="6">Beta-Casp domain-containing protein</fullName>
    </recommendedName>
</protein>
<reference evidence="7 8" key="1">
    <citation type="journal article" date="2021" name="Commun. Biol.">
        <title>The genome of Shorea leprosula (Dipterocarpaceae) highlights the ecological relevance of drought in aseasonal tropical rainforests.</title>
        <authorList>
            <person name="Ng K.K.S."/>
            <person name="Kobayashi M.J."/>
            <person name="Fawcett J.A."/>
            <person name="Hatakeyama M."/>
            <person name="Paape T."/>
            <person name="Ng C.H."/>
            <person name="Ang C.C."/>
            <person name="Tnah L.H."/>
            <person name="Lee C.T."/>
            <person name="Nishiyama T."/>
            <person name="Sese J."/>
            <person name="O'Brien M.J."/>
            <person name="Copetti D."/>
            <person name="Mohd Noor M.I."/>
            <person name="Ong R.C."/>
            <person name="Putra M."/>
            <person name="Sireger I.Z."/>
            <person name="Indrioko S."/>
            <person name="Kosugi Y."/>
            <person name="Izuno A."/>
            <person name="Isagi Y."/>
            <person name="Lee S.L."/>
            <person name="Shimizu K.K."/>
        </authorList>
    </citation>
    <scope>NUCLEOTIDE SEQUENCE [LARGE SCALE GENOMIC DNA]</scope>
    <source>
        <strain evidence="7">214</strain>
    </source>
</reference>
<dbReference type="GO" id="GO:0034472">
    <property type="term" value="P:snRNA 3'-end processing"/>
    <property type="evidence" value="ECO:0007669"/>
    <property type="project" value="TreeGrafter"/>
</dbReference>
<evidence type="ECO:0000256" key="5">
    <source>
        <dbReference type="ARBA" id="ARBA00023242"/>
    </source>
</evidence>
<evidence type="ECO:0000256" key="2">
    <source>
        <dbReference type="ARBA" id="ARBA00004496"/>
    </source>
</evidence>
<dbReference type="InterPro" id="IPR036866">
    <property type="entry name" value="RibonucZ/Hydroxyglut_hydro"/>
</dbReference>
<dbReference type="GO" id="GO:0032039">
    <property type="term" value="C:integrator complex"/>
    <property type="evidence" value="ECO:0007669"/>
    <property type="project" value="InterPro"/>
</dbReference>
<dbReference type="PANTHER" id="PTHR46094">
    <property type="entry name" value="INTEGRATOR COMPLEX SUBUNIT 9"/>
    <property type="match status" value="1"/>
</dbReference>
<evidence type="ECO:0000313" key="7">
    <source>
        <dbReference type="EMBL" id="GKU91296.1"/>
    </source>
</evidence>
<evidence type="ECO:0000256" key="1">
    <source>
        <dbReference type="ARBA" id="ARBA00004123"/>
    </source>
</evidence>
<sequence length="702" mass="78497">MEFTCLSKGDGFHFPPCSMLNLCGFRILLDCPIDFSALTIFSPVPPAFSGRFDVESSQTEPVVRKRQRIEKQLDANDLIFEEPWYKTVKSLHLWDASFIDIVLISSPMGMLGLPFLTRSKGFAAKVYATEATSRIGQLLMEDLVSMHMEFRQFYGPKDSGCPQWMRWEELQVLPSALKEIALGKDCEELGAWMPLYSAADVKDCTRRVQTLKYAEEACYNGTLIIKPFSSGLEIGACNWTISCPQGNTACISNSIFGSSHAMEFDYDALQGNDLLVYSDFSSLKTMEDAENNTNNFGPVTGTSSNLREEDNHWQEAAATLLKNDGTSEEAEKLAFICTCSIDSVKAGGSVLIAIDRLGILLQLLEQLSIFLESSTLSVDLDHVPVYIISSVAEKLLAYMNIIPEWLCKQRQEKLFSGEPLFGHVKLMKERKIQVFSAVHSPELLKNWQEPCIVFSPHWSLRLGAVVHLLRRWCSDQNSLLVLESGLDANMALLPFKPMEMKILQCSFTSGIGLQKVQPLLKTLQPKSLLFPKDLRCPIKFSESNKIYLYHENEMLCIPRMNHSTEIEIVTDLAYTFKVKSWKQESMSRLRGELFMEHGKYRLLSGSKTANSQQQRLLLHWGSPDLEKLLTELSKKGIDGSIKQVNGGAIDGAEPENPATTLLVHHPSKALIEVREACTVITAADENLASQISDAMDSVLGGI</sequence>
<dbReference type="GO" id="GO:0005737">
    <property type="term" value="C:cytoplasm"/>
    <property type="evidence" value="ECO:0007669"/>
    <property type="project" value="UniProtKB-SubCell"/>
</dbReference>
<dbReference type="EMBL" id="BPVZ01000005">
    <property type="protein sequence ID" value="GKU91296.1"/>
    <property type="molecule type" value="Genomic_DNA"/>
</dbReference>
<dbReference type="PANTHER" id="PTHR46094:SF1">
    <property type="entry name" value="INTEGRATOR COMPLEX SUBUNIT 9"/>
    <property type="match status" value="1"/>
</dbReference>
<evidence type="ECO:0000313" key="8">
    <source>
        <dbReference type="Proteomes" id="UP001054252"/>
    </source>
</evidence>
<dbReference type="Gene3D" id="3.40.50.10890">
    <property type="match status" value="1"/>
</dbReference>